<comment type="similarity">
    <text evidence="1 9">Belongs to the ABC transporter superfamily.</text>
</comment>
<evidence type="ECO:0000313" key="11">
    <source>
        <dbReference type="EMBL" id="KKS98705.1"/>
    </source>
</evidence>
<protein>
    <recommendedName>
        <fullName evidence="2 9">Cell division ATP-binding protein FtsE</fullName>
    </recommendedName>
</protein>
<dbReference type="PANTHER" id="PTHR24220:SF470">
    <property type="entry name" value="CELL DIVISION ATP-BINDING PROTEIN FTSE"/>
    <property type="match status" value="1"/>
</dbReference>
<evidence type="ECO:0000256" key="1">
    <source>
        <dbReference type="ARBA" id="ARBA00005417"/>
    </source>
</evidence>
<dbReference type="AlphaFoldDB" id="A0A0G1DLH5"/>
<dbReference type="GO" id="GO:0016887">
    <property type="term" value="F:ATP hydrolysis activity"/>
    <property type="evidence" value="ECO:0007669"/>
    <property type="project" value="InterPro"/>
</dbReference>
<dbReference type="Gene3D" id="3.40.50.300">
    <property type="entry name" value="P-loop containing nucleotide triphosphate hydrolases"/>
    <property type="match status" value="1"/>
</dbReference>
<keyword evidence="7 9" id="KW-0472">Membrane</keyword>
<dbReference type="GO" id="GO:0051301">
    <property type="term" value="P:cell division"/>
    <property type="evidence" value="ECO:0007669"/>
    <property type="project" value="UniProtKB-UniRule"/>
</dbReference>
<dbReference type="InterPro" id="IPR027417">
    <property type="entry name" value="P-loop_NTPase"/>
</dbReference>
<dbReference type="EMBL" id="LCFP01000001">
    <property type="protein sequence ID" value="KKS98705.1"/>
    <property type="molecule type" value="Genomic_DNA"/>
</dbReference>
<dbReference type="PATRIC" id="fig|1618443.3.peg.226"/>
<name>A0A0G1DLH5_9BACT</name>
<dbReference type="GO" id="GO:0022857">
    <property type="term" value="F:transmembrane transporter activity"/>
    <property type="evidence" value="ECO:0007669"/>
    <property type="project" value="TreeGrafter"/>
</dbReference>
<evidence type="ECO:0000256" key="8">
    <source>
        <dbReference type="ARBA" id="ARBA00023306"/>
    </source>
</evidence>
<evidence type="ECO:0000259" key="10">
    <source>
        <dbReference type="PROSITE" id="PS50893"/>
    </source>
</evidence>
<dbReference type="NCBIfam" id="TIGR02673">
    <property type="entry name" value="FtsE"/>
    <property type="match status" value="1"/>
</dbReference>
<comment type="function">
    <text evidence="9">Part of the ABC transporter FtsEX involved in cellular division.</text>
</comment>
<comment type="subcellular location">
    <subcellularLocation>
        <location evidence="9">Cell membrane</location>
        <topology evidence="9">Peripheral membrane protein</topology>
        <orientation evidence="9">Cytoplasmic side</orientation>
    </subcellularLocation>
</comment>
<reference evidence="11 12" key="1">
    <citation type="journal article" date="2015" name="Nature">
        <title>rRNA introns, odd ribosomes, and small enigmatic genomes across a large radiation of phyla.</title>
        <authorList>
            <person name="Brown C.T."/>
            <person name="Hug L.A."/>
            <person name="Thomas B.C."/>
            <person name="Sharon I."/>
            <person name="Castelle C.J."/>
            <person name="Singh A."/>
            <person name="Wilkins M.J."/>
            <person name="Williams K.H."/>
            <person name="Banfield J.F."/>
        </authorList>
    </citation>
    <scope>NUCLEOTIDE SEQUENCE [LARGE SCALE GENOMIC DNA]</scope>
</reference>
<evidence type="ECO:0000256" key="2">
    <source>
        <dbReference type="ARBA" id="ARBA00020019"/>
    </source>
</evidence>
<dbReference type="InterPro" id="IPR003439">
    <property type="entry name" value="ABC_transporter-like_ATP-bd"/>
</dbReference>
<evidence type="ECO:0000313" key="12">
    <source>
        <dbReference type="Proteomes" id="UP000034894"/>
    </source>
</evidence>
<gene>
    <name evidence="9" type="primary">ftsE</name>
    <name evidence="11" type="ORF">UV73_C0001G0226</name>
</gene>
<dbReference type="InterPro" id="IPR017871">
    <property type="entry name" value="ABC_transporter-like_CS"/>
</dbReference>
<dbReference type="SUPFAM" id="SSF52540">
    <property type="entry name" value="P-loop containing nucleoside triphosphate hydrolases"/>
    <property type="match status" value="1"/>
</dbReference>
<keyword evidence="6 9" id="KW-0067">ATP-binding</keyword>
<proteinExistence type="inferred from homology"/>
<evidence type="ECO:0000256" key="7">
    <source>
        <dbReference type="ARBA" id="ARBA00023136"/>
    </source>
</evidence>
<organism evidence="11 12">
    <name type="scientific">Candidatus Gottesmanbacteria bacterium GW2011_GWA2_43_14</name>
    <dbReference type="NCBI Taxonomy" id="1618443"/>
    <lineage>
        <taxon>Bacteria</taxon>
        <taxon>Candidatus Gottesmaniibacteriota</taxon>
    </lineage>
</organism>
<keyword evidence="4 9" id="KW-0132">Cell division</keyword>
<evidence type="ECO:0000256" key="4">
    <source>
        <dbReference type="ARBA" id="ARBA00022618"/>
    </source>
</evidence>
<dbReference type="InterPro" id="IPR015854">
    <property type="entry name" value="ABC_transpr_LolD-like"/>
</dbReference>
<feature type="domain" description="ABC transporter" evidence="10">
    <location>
        <begin position="2"/>
        <end position="224"/>
    </location>
</feature>
<dbReference type="PROSITE" id="PS00211">
    <property type="entry name" value="ABC_TRANSPORTER_1"/>
    <property type="match status" value="1"/>
</dbReference>
<dbReference type="InterPro" id="IPR003593">
    <property type="entry name" value="AAA+_ATPase"/>
</dbReference>
<accession>A0A0G1DLH5</accession>
<dbReference type="Proteomes" id="UP000034894">
    <property type="component" value="Unassembled WGS sequence"/>
</dbReference>
<keyword evidence="5 9" id="KW-0547">Nucleotide-binding</keyword>
<evidence type="ECO:0000256" key="5">
    <source>
        <dbReference type="ARBA" id="ARBA00022741"/>
    </source>
</evidence>
<sequence length="224" mass="25133">MILFDNVSKRYGKSTAVEDINFKIDKGEFVFLVGSSGAGKTTILRLIDRELLPSSGSVFVSDLEVNKLPKSRVPFLRRKVGFVFQDFKLLNDRTVAENVAVSLEILDRQSADIDKRIREVLNIVLLTEKANFFPKQLSLGEQQRVAIGRAVAGETEILLADEPTGNLDPKTSWDILKIITEINKQGKTVIMASHNVDIVNSMKKRVIEISKGKIIRDQKKSKYS</sequence>
<dbReference type="FunFam" id="3.40.50.300:FF:000056">
    <property type="entry name" value="Cell division ATP-binding protein FtsE"/>
    <property type="match status" value="1"/>
</dbReference>
<dbReference type="GO" id="GO:0005524">
    <property type="term" value="F:ATP binding"/>
    <property type="evidence" value="ECO:0007669"/>
    <property type="project" value="UniProtKB-UniRule"/>
</dbReference>
<dbReference type="GO" id="GO:0005886">
    <property type="term" value="C:plasma membrane"/>
    <property type="evidence" value="ECO:0007669"/>
    <property type="project" value="UniProtKB-SubCell"/>
</dbReference>
<keyword evidence="3 9" id="KW-1003">Cell membrane</keyword>
<keyword evidence="8 9" id="KW-0131">Cell cycle</keyword>
<evidence type="ECO:0000256" key="6">
    <source>
        <dbReference type="ARBA" id="ARBA00022840"/>
    </source>
</evidence>
<dbReference type="STRING" id="1618443.UV73_C0001G0226"/>
<dbReference type="SMART" id="SM00382">
    <property type="entry name" value="AAA"/>
    <property type="match status" value="1"/>
</dbReference>
<evidence type="ECO:0000256" key="9">
    <source>
        <dbReference type="RuleBase" id="RU365094"/>
    </source>
</evidence>
<dbReference type="Pfam" id="PF00005">
    <property type="entry name" value="ABC_tran"/>
    <property type="match status" value="1"/>
</dbReference>
<comment type="subunit">
    <text evidence="9">Homodimer. Forms a membrane-associated complex with FtsX.</text>
</comment>
<dbReference type="InterPro" id="IPR005286">
    <property type="entry name" value="Cell_div_FtsE"/>
</dbReference>
<comment type="caution">
    <text evidence="11">The sequence shown here is derived from an EMBL/GenBank/DDBJ whole genome shotgun (WGS) entry which is preliminary data.</text>
</comment>
<evidence type="ECO:0000256" key="3">
    <source>
        <dbReference type="ARBA" id="ARBA00022475"/>
    </source>
</evidence>
<keyword evidence="11" id="KW-0378">Hydrolase</keyword>
<dbReference type="PANTHER" id="PTHR24220">
    <property type="entry name" value="IMPORT ATP-BINDING PROTEIN"/>
    <property type="match status" value="1"/>
</dbReference>
<dbReference type="PROSITE" id="PS50893">
    <property type="entry name" value="ABC_TRANSPORTER_2"/>
    <property type="match status" value="1"/>
</dbReference>